<dbReference type="Pfam" id="PF10027">
    <property type="entry name" value="DUF2269"/>
    <property type="match status" value="1"/>
</dbReference>
<evidence type="ECO:0000313" key="2">
    <source>
        <dbReference type="EMBL" id="MDC7684792.1"/>
    </source>
</evidence>
<evidence type="ECO:0000256" key="1">
    <source>
        <dbReference type="SAM" id="Phobius"/>
    </source>
</evidence>
<gene>
    <name evidence="2" type="ORF">PQU92_16025</name>
</gene>
<accession>A0ABT5HXK1</accession>
<proteinExistence type="predicted"/>
<dbReference type="Proteomes" id="UP001214854">
    <property type="component" value="Unassembled WGS sequence"/>
</dbReference>
<organism evidence="2 3">
    <name type="scientific">Asticcacaulis aquaticus</name>
    <dbReference type="NCBI Taxonomy" id="2984212"/>
    <lineage>
        <taxon>Bacteria</taxon>
        <taxon>Pseudomonadati</taxon>
        <taxon>Pseudomonadota</taxon>
        <taxon>Alphaproteobacteria</taxon>
        <taxon>Caulobacterales</taxon>
        <taxon>Caulobacteraceae</taxon>
        <taxon>Asticcacaulis</taxon>
    </lineage>
</organism>
<evidence type="ECO:0000313" key="3">
    <source>
        <dbReference type="Proteomes" id="UP001214854"/>
    </source>
</evidence>
<keyword evidence="1" id="KW-0472">Membrane</keyword>
<dbReference type="RefSeq" id="WP_272749261.1">
    <property type="nucleotide sequence ID" value="NZ_JAQQKX010000015.1"/>
</dbReference>
<protein>
    <submittedName>
        <fullName evidence="2">DUF2269 domain-containing protein</fullName>
    </submittedName>
</protein>
<comment type="caution">
    <text evidence="2">The sequence shown here is derived from an EMBL/GenBank/DDBJ whole genome shotgun (WGS) entry which is preliminary data.</text>
</comment>
<name>A0ABT5HXK1_9CAUL</name>
<keyword evidence="1" id="KW-0812">Transmembrane</keyword>
<reference evidence="2 3" key="1">
    <citation type="submission" date="2023-01" db="EMBL/GenBank/DDBJ databases">
        <title>Novel species of the genus Asticcacaulis isolated from rivers.</title>
        <authorList>
            <person name="Lu H."/>
        </authorList>
    </citation>
    <scope>NUCLEOTIDE SEQUENCE [LARGE SCALE GENOMIC DNA]</scope>
    <source>
        <strain evidence="2 3">BYS171W</strain>
    </source>
</reference>
<dbReference type="InterPro" id="IPR018729">
    <property type="entry name" value="DUF2269_transmembrane"/>
</dbReference>
<feature type="transmembrane region" description="Helical" evidence="1">
    <location>
        <begin position="78"/>
        <end position="101"/>
    </location>
</feature>
<sequence>MLYLWIKWVHVVSSTILFGTGIGTAFFMFMANRRKDVAGIAFAARHVVIADWIFTTPAVTVQLLTGLMLVHLGGFQLFGGWVLGGLLLYVFAGLCWLPVVWMQIRMRDLSKAALLSGEPLPPLYWTYERWWVILGALAFPAIVVVFWLMVVKP</sequence>
<feature type="transmembrane region" description="Helical" evidence="1">
    <location>
        <begin position="130"/>
        <end position="150"/>
    </location>
</feature>
<feature type="transmembrane region" description="Helical" evidence="1">
    <location>
        <begin position="6"/>
        <end position="31"/>
    </location>
</feature>
<keyword evidence="3" id="KW-1185">Reference proteome</keyword>
<keyword evidence="1" id="KW-1133">Transmembrane helix</keyword>
<dbReference type="EMBL" id="JAQQKX010000015">
    <property type="protein sequence ID" value="MDC7684792.1"/>
    <property type="molecule type" value="Genomic_DNA"/>
</dbReference>
<feature type="transmembrane region" description="Helical" evidence="1">
    <location>
        <begin position="52"/>
        <end position="72"/>
    </location>
</feature>